<evidence type="ECO:0000313" key="6">
    <source>
        <dbReference type="EMBL" id="MBC8318968.1"/>
    </source>
</evidence>
<evidence type="ECO:0000313" key="7">
    <source>
        <dbReference type="Proteomes" id="UP000614424"/>
    </source>
</evidence>
<dbReference type="Proteomes" id="UP000614424">
    <property type="component" value="Unassembled WGS sequence"/>
</dbReference>
<organism evidence="6 7">
    <name type="scientific">Candidatus Desulfobia pelagia</name>
    <dbReference type="NCBI Taxonomy" id="2841692"/>
    <lineage>
        <taxon>Bacteria</taxon>
        <taxon>Pseudomonadati</taxon>
        <taxon>Thermodesulfobacteriota</taxon>
        <taxon>Desulfobulbia</taxon>
        <taxon>Desulfobulbales</taxon>
        <taxon>Desulfobulbaceae</taxon>
        <taxon>Candidatus Desulfobia</taxon>
    </lineage>
</organism>
<keyword evidence="3" id="KW-0961">Cell wall biogenesis/degradation</keyword>
<comment type="similarity">
    <text evidence="1">Belongs to the D-alanine--D-alanine ligase family.</text>
</comment>
<evidence type="ECO:0000256" key="2">
    <source>
        <dbReference type="ARBA" id="ARBA00022598"/>
    </source>
</evidence>
<sequence length="325" mass="35956">MNIGMTYDLRADYLAAGYGEEETAEFDRPDTIEAIEGALQALGHQTDRIGNVDSLVKRLAEGQRWDLVFNIAEGLYGFGREAVVPALLDAYRIPYTFSDPLMMSVTLHKATAKRVVRDMGIATPDFALVRTMEEADAVNLPYPLFAKPVAEGTGKGVTPVSKITSPDQLKTVCRDLLDTYHQPVLVETFLPGREFTVGIVGNGRNARSIGLIEVVLLENSEPDVYSYHNKEICEEVVEYRTPDDPEAQEAIRVALEVWHGLDCRDSGRVDLRSDRNGHPNFIEINPIAGLHPEHSDLCIIATKFGISYQQLIGDIVAASLDRIRG</sequence>
<keyword evidence="2" id="KW-0436">Ligase</keyword>
<dbReference type="SUPFAM" id="SSF56059">
    <property type="entry name" value="Glutathione synthetase ATP-binding domain-like"/>
    <property type="match status" value="1"/>
</dbReference>
<evidence type="ECO:0000256" key="4">
    <source>
        <dbReference type="PROSITE-ProRule" id="PRU00409"/>
    </source>
</evidence>
<dbReference type="PANTHER" id="PTHR23132">
    <property type="entry name" value="D-ALANINE--D-ALANINE LIGASE"/>
    <property type="match status" value="1"/>
</dbReference>
<dbReference type="InterPro" id="IPR016185">
    <property type="entry name" value="PreATP-grasp_dom_sf"/>
</dbReference>
<dbReference type="GO" id="GO:0046872">
    <property type="term" value="F:metal ion binding"/>
    <property type="evidence" value="ECO:0007669"/>
    <property type="project" value="InterPro"/>
</dbReference>
<dbReference type="Pfam" id="PF07478">
    <property type="entry name" value="Dala_Dala_lig_C"/>
    <property type="match status" value="1"/>
</dbReference>
<keyword evidence="4" id="KW-0547">Nucleotide-binding</keyword>
<accession>A0A8J6TGK8</accession>
<evidence type="ECO:0000256" key="1">
    <source>
        <dbReference type="ARBA" id="ARBA00010871"/>
    </source>
</evidence>
<keyword evidence="4" id="KW-0067">ATP-binding</keyword>
<comment type="caution">
    <text evidence="6">The sequence shown here is derived from an EMBL/GenBank/DDBJ whole genome shotgun (WGS) entry which is preliminary data.</text>
</comment>
<reference evidence="6 7" key="1">
    <citation type="submission" date="2020-08" db="EMBL/GenBank/DDBJ databases">
        <title>Bridging the membrane lipid divide: bacteria of the FCB group superphylum have the potential to synthesize archaeal ether lipids.</title>
        <authorList>
            <person name="Villanueva L."/>
            <person name="Von Meijenfeldt F.A.B."/>
            <person name="Westbye A.B."/>
            <person name="Yadav S."/>
            <person name="Hopmans E.C."/>
            <person name="Dutilh B.E."/>
            <person name="Sinninghe Damste J.S."/>
        </authorList>
    </citation>
    <scope>NUCLEOTIDE SEQUENCE [LARGE SCALE GENOMIC DNA]</scope>
    <source>
        <strain evidence="6">NIOZ-UU47</strain>
    </source>
</reference>
<dbReference type="InterPro" id="IPR013815">
    <property type="entry name" value="ATP_grasp_subdomain_1"/>
</dbReference>
<dbReference type="PROSITE" id="PS50975">
    <property type="entry name" value="ATP_GRASP"/>
    <property type="match status" value="1"/>
</dbReference>
<dbReference type="GO" id="GO:0071555">
    <property type="term" value="P:cell wall organization"/>
    <property type="evidence" value="ECO:0007669"/>
    <property type="project" value="UniProtKB-KW"/>
</dbReference>
<dbReference type="Gene3D" id="3.40.50.20">
    <property type="match status" value="1"/>
</dbReference>
<dbReference type="Gene3D" id="3.30.470.20">
    <property type="entry name" value="ATP-grasp fold, B domain"/>
    <property type="match status" value="1"/>
</dbReference>
<gene>
    <name evidence="6" type="ORF">H8E41_13795</name>
</gene>
<evidence type="ECO:0000259" key="5">
    <source>
        <dbReference type="PROSITE" id="PS50975"/>
    </source>
</evidence>
<dbReference type="GO" id="GO:0008716">
    <property type="term" value="F:D-alanine-D-alanine ligase activity"/>
    <property type="evidence" value="ECO:0007669"/>
    <property type="project" value="InterPro"/>
</dbReference>
<evidence type="ECO:0000256" key="3">
    <source>
        <dbReference type="ARBA" id="ARBA00023316"/>
    </source>
</evidence>
<dbReference type="InterPro" id="IPR011095">
    <property type="entry name" value="Dala_Dala_lig_C"/>
</dbReference>
<dbReference type="SUPFAM" id="SSF52440">
    <property type="entry name" value="PreATP-grasp domain"/>
    <property type="match status" value="1"/>
</dbReference>
<proteinExistence type="inferred from homology"/>
<dbReference type="InterPro" id="IPR011761">
    <property type="entry name" value="ATP-grasp"/>
</dbReference>
<protein>
    <submittedName>
        <fullName evidence="6">ATP-grasp domain-containing protein</fullName>
    </submittedName>
</protein>
<name>A0A8J6TGK8_9BACT</name>
<dbReference type="AlphaFoldDB" id="A0A8J6TGK8"/>
<feature type="domain" description="ATP-grasp" evidence="5">
    <location>
        <begin position="113"/>
        <end position="317"/>
    </location>
</feature>
<dbReference type="PANTHER" id="PTHR23132:SF23">
    <property type="entry name" value="D-ALANINE--D-ALANINE LIGASE B"/>
    <property type="match status" value="1"/>
</dbReference>
<dbReference type="Gene3D" id="3.30.1490.20">
    <property type="entry name" value="ATP-grasp fold, A domain"/>
    <property type="match status" value="1"/>
</dbReference>
<dbReference type="GO" id="GO:0005524">
    <property type="term" value="F:ATP binding"/>
    <property type="evidence" value="ECO:0007669"/>
    <property type="project" value="UniProtKB-UniRule"/>
</dbReference>
<dbReference type="EMBL" id="JACNJZ010000206">
    <property type="protein sequence ID" value="MBC8318968.1"/>
    <property type="molecule type" value="Genomic_DNA"/>
</dbReference>